<evidence type="ECO:0000256" key="12">
    <source>
        <dbReference type="ARBA" id="ARBA00050027"/>
    </source>
</evidence>
<dbReference type="InterPro" id="IPR023267">
    <property type="entry name" value="RCMT"/>
</dbReference>
<dbReference type="FunFam" id="3.40.50.150:FF:000055">
    <property type="entry name" value="5-methylcytosine rRNA methyltransferase NSUN4"/>
    <property type="match status" value="1"/>
</dbReference>
<dbReference type="EMBL" id="WNYA01080831">
    <property type="protein sequence ID" value="KAG8535039.1"/>
    <property type="molecule type" value="Genomic_DNA"/>
</dbReference>
<keyword evidence="2" id="KW-0698">rRNA processing</keyword>
<keyword evidence="5 15" id="KW-0949">S-adenosyl-L-methionine</keyword>
<feature type="binding site" evidence="15">
    <location>
        <position position="130"/>
    </location>
    <ligand>
        <name>S-adenosyl-L-methionine</name>
        <dbReference type="ChEBI" id="CHEBI:59789"/>
    </ligand>
</feature>
<proteinExistence type="inferred from homology"/>
<keyword evidence="6 15" id="KW-0694">RNA-binding</keyword>
<evidence type="ECO:0000259" key="16">
    <source>
        <dbReference type="PROSITE" id="PS51686"/>
    </source>
</evidence>
<feature type="active site" description="Nucleophile" evidence="15">
    <location>
        <position position="185"/>
    </location>
</feature>
<dbReference type="PROSITE" id="PS51686">
    <property type="entry name" value="SAM_MT_RSMB_NOP"/>
    <property type="match status" value="1"/>
</dbReference>
<evidence type="ECO:0000256" key="9">
    <source>
        <dbReference type="ARBA" id="ARBA00042050"/>
    </source>
</evidence>
<dbReference type="GO" id="GO:0031167">
    <property type="term" value="P:rRNA methylation"/>
    <property type="evidence" value="ECO:0007669"/>
    <property type="project" value="TreeGrafter"/>
</dbReference>
<evidence type="ECO:0000256" key="11">
    <source>
        <dbReference type="ARBA" id="ARBA00049906"/>
    </source>
</evidence>
<feature type="domain" description="SAM-dependent MTase RsmB/NOP-type" evidence="16">
    <location>
        <begin position="1"/>
        <end position="258"/>
    </location>
</feature>
<dbReference type="AlphaFoldDB" id="A0AAV6YBT7"/>
<keyword evidence="4 15" id="KW-0808">Transferase</keyword>
<dbReference type="GO" id="GO:0005762">
    <property type="term" value="C:mitochondrial large ribosomal subunit"/>
    <property type="evidence" value="ECO:0007669"/>
    <property type="project" value="TreeGrafter"/>
</dbReference>
<feature type="binding site" evidence="15">
    <location>
        <position position="114"/>
    </location>
    <ligand>
        <name>S-adenosyl-L-methionine</name>
        <dbReference type="ChEBI" id="CHEBI:59789"/>
    </ligand>
</feature>
<dbReference type="Gene3D" id="3.40.50.150">
    <property type="entry name" value="Vaccinia Virus protein VP39"/>
    <property type="match status" value="1"/>
</dbReference>
<dbReference type="Proteomes" id="UP000824782">
    <property type="component" value="Unassembled WGS sequence"/>
</dbReference>
<evidence type="ECO:0000256" key="3">
    <source>
        <dbReference type="ARBA" id="ARBA00022603"/>
    </source>
</evidence>
<protein>
    <recommendedName>
        <fullName evidence="12">5-cytosine rRNA methyltransferase NSUN4</fullName>
    </recommendedName>
    <alternativeName>
        <fullName evidence="13">5-cytosine tRNA methyltransferase NSUN4</fullName>
    </alternativeName>
    <alternativeName>
        <fullName evidence="9">NOL1/NOP2/Sun domain family member 4</fullName>
    </alternativeName>
</protein>
<dbReference type="InterPro" id="IPR029063">
    <property type="entry name" value="SAM-dependent_MTases_sf"/>
</dbReference>
<evidence type="ECO:0000256" key="15">
    <source>
        <dbReference type="PROSITE-ProRule" id="PRU01023"/>
    </source>
</evidence>
<reference evidence="17" key="1">
    <citation type="thesis" date="2020" institute="ProQuest LLC" country="789 East Eisenhower Parkway, Ann Arbor, MI, USA">
        <title>Comparative Genomics and Chromosome Evolution.</title>
        <authorList>
            <person name="Mudd A.B."/>
        </authorList>
    </citation>
    <scope>NUCLEOTIDE SEQUENCE</scope>
    <source>
        <strain evidence="17">237g6f4</strain>
        <tissue evidence="17">Blood</tissue>
    </source>
</reference>
<dbReference type="Pfam" id="PF01189">
    <property type="entry name" value="Methyltr_RsmB-F"/>
    <property type="match status" value="1"/>
</dbReference>
<dbReference type="PANTHER" id="PTHR22808:SF3">
    <property type="entry name" value="5-METHYLCYTOSINE RRNA METHYLTRANSFERASE NSUN4"/>
    <property type="match status" value="1"/>
</dbReference>
<evidence type="ECO:0000313" key="17">
    <source>
        <dbReference type="EMBL" id="KAG8535039.1"/>
    </source>
</evidence>
<comment type="function">
    <text evidence="14">Mitochondrial RNA cytosine C(5)-methyltransferase that methylates cytosine to 5-methylcytosine (m5C) in various RNAs, such as rRNAs, mRNAs and some long non-coding RNAs (lncRNAs). Involved in mitochondrial ribosome small subunit (SSU) maturation by catalyzing methylation of mitochondrial 12S rRNA.</text>
</comment>
<evidence type="ECO:0000256" key="1">
    <source>
        <dbReference type="ARBA" id="ARBA00004173"/>
    </source>
</evidence>
<accession>A0AAV6YBT7</accession>
<evidence type="ECO:0000256" key="14">
    <source>
        <dbReference type="ARBA" id="ARBA00055836"/>
    </source>
</evidence>
<dbReference type="PANTHER" id="PTHR22808">
    <property type="entry name" value="NCL1 YEAST -RELATED NOL1/NOP2/FMU SUN DOMAIN-CONTAINING"/>
    <property type="match status" value="1"/>
</dbReference>
<dbReference type="CDD" id="cd02440">
    <property type="entry name" value="AdoMet_MTases"/>
    <property type="match status" value="1"/>
</dbReference>
<feature type="binding site" evidence="15">
    <location>
        <begin position="59"/>
        <end position="65"/>
    </location>
    <ligand>
        <name>S-adenosyl-L-methionine</name>
        <dbReference type="ChEBI" id="CHEBI:59789"/>
    </ligand>
</feature>
<dbReference type="SUPFAM" id="SSF53335">
    <property type="entry name" value="S-adenosyl-L-methionine-dependent methyltransferases"/>
    <property type="match status" value="1"/>
</dbReference>
<dbReference type="Gene3D" id="6.20.240.40">
    <property type="match status" value="1"/>
</dbReference>
<dbReference type="PRINTS" id="PR02008">
    <property type="entry name" value="RCMTFAMILY"/>
</dbReference>
<comment type="catalytic activity">
    <reaction evidence="11">
        <text>a cytidine in mRNA + S-adenosyl-L-methionine = a 5-methylcytidine in mRNA + S-adenosyl-L-homocysteine + H(+)</text>
        <dbReference type="Rhea" id="RHEA:61464"/>
        <dbReference type="Rhea" id="RHEA-COMP:15145"/>
        <dbReference type="Rhea" id="RHEA-COMP:15826"/>
        <dbReference type="ChEBI" id="CHEBI:15378"/>
        <dbReference type="ChEBI" id="CHEBI:57856"/>
        <dbReference type="ChEBI" id="CHEBI:59789"/>
        <dbReference type="ChEBI" id="CHEBI:74483"/>
        <dbReference type="ChEBI" id="CHEBI:82748"/>
    </reaction>
</comment>
<dbReference type="GO" id="GO:0008173">
    <property type="term" value="F:RNA methyltransferase activity"/>
    <property type="evidence" value="ECO:0007669"/>
    <property type="project" value="InterPro"/>
</dbReference>
<dbReference type="GO" id="GO:0003723">
    <property type="term" value="F:RNA binding"/>
    <property type="evidence" value="ECO:0007669"/>
    <property type="project" value="UniProtKB-UniRule"/>
</dbReference>
<evidence type="ECO:0000256" key="2">
    <source>
        <dbReference type="ARBA" id="ARBA00022552"/>
    </source>
</evidence>
<comment type="catalytic activity">
    <reaction evidence="10">
        <text>a cytidine in rRNA + S-adenosyl-L-methionine = a 5-methylcytidine in rRNA + S-adenosyl-L-homocysteine + H(+)</text>
        <dbReference type="Rhea" id="RHEA:61484"/>
        <dbReference type="Rhea" id="RHEA-COMP:15836"/>
        <dbReference type="Rhea" id="RHEA-COMP:15837"/>
        <dbReference type="ChEBI" id="CHEBI:15378"/>
        <dbReference type="ChEBI" id="CHEBI:57856"/>
        <dbReference type="ChEBI" id="CHEBI:59789"/>
        <dbReference type="ChEBI" id="CHEBI:74483"/>
        <dbReference type="ChEBI" id="CHEBI:82748"/>
    </reaction>
</comment>
<keyword evidence="18" id="KW-1185">Reference proteome</keyword>
<dbReference type="InterPro" id="IPR001678">
    <property type="entry name" value="MeTrfase_RsmB-F_NOP2_dom"/>
</dbReference>
<sequence>SLLTSNLTCFTFPRGDISRFPPARCSALGLLEYYLLDAASLLPVLALDVRPGHRVLDLCAAPGGKMLALLLEGCRYLSANDTSISRCNRLRRVLQSYVPRELRSEDRLRVTSWDGTEWPEEGIYDRVLVDVPCTTDRHSLLEEENNIFHRLRMKERQRLPLLQSQLLLSGLRAVVPGGDVVYSTCTLSALQNECVVERVLGLAASEFGIHAVVQDLRNFRDIFRKTFNFYQESRLGELVLPNLTANYGPIYLCKIRRLR</sequence>
<evidence type="ECO:0000256" key="13">
    <source>
        <dbReference type="ARBA" id="ARBA00050049"/>
    </source>
</evidence>
<comment type="subcellular location">
    <subcellularLocation>
        <location evidence="1">Mitochondrion</location>
    </subcellularLocation>
</comment>
<evidence type="ECO:0000256" key="8">
    <source>
        <dbReference type="ARBA" id="ARBA00023128"/>
    </source>
</evidence>
<keyword evidence="3 15" id="KW-0489">Methyltransferase</keyword>
<evidence type="ECO:0000256" key="5">
    <source>
        <dbReference type="ARBA" id="ARBA00022691"/>
    </source>
</evidence>
<organism evidence="17 18">
    <name type="scientific">Engystomops pustulosus</name>
    <name type="common">Tungara frog</name>
    <name type="synonym">Physalaemus pustulosus</name>
    <dbReference type="NCBI Taxonomy" id="76066"/>
    <lineage>
        <taxon>Eukaryota</taxon>
        <taxon>Metazoa</taxon>
        <taxon>Chordata</taxon>
        <taxon>Craniata</taxon>
        <taxon>Vertebrata</taxon>
        <taxon>Euteleostomi</taxon>
        <taxon>Amphibia</taxon>
        <taxon>Batrachia</taxon>
        <taxon>Anura</taxon>
        <taxon>Neobatrachia</taxon>
        <taxon>Hyloidea</taxon>
        <taxon>Leptodactylidae</taxon>
        <taxon>Leiuperinae</taxon>
        <taxon>Engystomops</taxon>
    </lineage>
</organism>
<evidence type="ECO:0000256" key="10">
    <source>
        <dbReference type="ARBA" id="ARBA00049302"/>
    </source>
</evidence>
<name>A0AAV6YBT7_ENGPU</name>
<keyword evidence="7" id="KW-0809">Transit peptide</keyword>
<comment type="caution">
    <text evidence="17">The sequence shown here is derived from an EMBL/GenBank/DDBJ whole genome shotgun (WGS) entry which is preliminary data.</text>
</comment>
<feature type="non-terminal residue" evidence="17">
    <location>
        <position position="1"/>
    </location>
</feature>
<keyword evidence="8" id="KW-0496">Mitochondrion</keyword>
<dbReference type="InterPro" id="IPR049560">
    <property type="entry name" value="MeTrfase_RsmB-F_NOP2_cat"/>
</dbReference>
<feature type="binding site" evidence="15">
    <location>
        <position position="81"/>
    </location>
    <ligand>
        <name>S-adenosyl-L-methionine</name>
        <dbReference type="ChEBI" id="CHEBI:59789"/>
    </ligand>
</feature>
<evidence type="ECO:0000256" key="4">
    <source>
        <dbReference type="ARBA" id="ARBA00022679"/>
    </source>
</evidence>
<gene>
    <name evidence="17" type="ORF">GDO81_029598</name>
</gene>
<evidence type="ECO:0000256" key="7">
    <source>
        <dbReference type="ARBA" id="ARBA00022946"/>
    </source>
</evidence>
<comment type="similarity">
    <text evidence="15">Belongs to the class I-like SAM-binding methyltransferase superfamily. RsmB/NOP family.</text>
</comment>
<evidence type="ECO:0000256" key="6">
    <source>
        <dbReference type="ARBA" id="ARBA00022884"/>
    </source>
</evidence>
<evidence type="ECO:0000313" key="18">
    <source>
        <dbReference type="Proteomes" id="UP000824782"/>
    </source>
</evidence>